<evidence type="ECO:0000256" key="4">
    <source>
        <dbReference type="PROSITE-ProRule" id="PRU01343"/>
    </source>
</evidence>
<accession>A0A803QKW6</accession>
<feature type="region of interest" description="Disordered" evidence="6">
    <location>
        <begin position="1"/>
        <end position="31"/>
    </location>
</feature>
<evidence type="ECO:0000259" key="7">
    <source>
        <dbReference type="PROSITE" id="PS51999"/>
    </source>
</evidence>
<dbReference type="AlphaFoldDB" id="A0A803QKW6"/>
<protein>
    <recommendedName>
        <fullName evidence="7">GRF-type domain-containing protein</fullName>
    </recommendedName>
</protein>
<feature type="coiled-coil region" evidence="5">
    <location>
        <begin position="465"/>
        <end position="559"/>
    </location>
</feature>
<keyword evidence="5" id="KW-0175">Coiled coil</keyword>
<evidence type="ECO:0000256" key="6">
    <source>
        <dbReference type="SAM" id="MobiDB-lite"/>
    </source>
</evidence>
<organism evidence="8 9">
    <name type="scientific">Cannabis sativa</name>
    <name type="common">Hemp</name>
    <name type="synonym">Marijuana</name>
    <dbReference type="NCBI Taxonomy" id="3483"/>
    <lineage>
        <taxon>Eukaryota</taxon>
        <taxon>Viridiplantae</taxon>
        <taxon>Streptophyta</taxon>
        <taxon>Embryophyta</taxon>
        <taxon>Tracheophyta</taxon>
        <taxon>Spermatophyta</taxon>
        <taxon>Magnoliopsida</taxon>
        <taxon>eudicotyledons</taxon>
        <taxon>Gunneridae</taxon>
        <taxon>Pentapetalae</taxon>
        <taxon>rosids</taxon>
        <taxon>fabids</taxon>
        <taxon>Rosales</taxon>
        <taxon>Cannabaceae</taxon>
        <taxon>Cannabis</taxon>
    </lineage>
</organism>
<dbReference type="EnsemblPlants" id="evm.model.10.1788">
    <property type="protein sequence ID" value="cds.evm.model.10.1788"/>
    <property type="gene ID" value="evm.TU.10.1788"/>
</dbReference>
<dbReference type="GO" id="GO:0008270">
    <property type="term" value="F:zinc ion binding"/>
    <property type="evidence" value="ECO:0007669"/>
    <property type="project" value="UniProtKB-KW"/>
</dbReference>
<reference evidence="8" key="1">
    <citation type="submission" date="2021-03" db="UniProtKB">
        <authorList>
            <consortium name="EnsemblPlants"/>
        </authorList>
    </citation>
    <scope>IDENTIFICATION</scope>
</reference>
<dbReference type="OMA" id="PFFCCIF"/>
<evidence type="ECO:0000256" key="5">
    <source>
        <dbReference type="SAM" id="Coils"/>
    </source>
</evidence>
<dbReference type="OrthoDB" id="2425403at2759"/>
<dbReference type="InterPro" id="IPR010666">
    <property type="entry name" value="Znf_GRF"/>
</dbReference>
<sequence>MSVSEPNIMASPSFTTTQPPTPIKSDNPRRFPQAQAHEDDFNTVGATLSCPYGHGSCPLKVSRSQANPGRPYYSCSTQFCRFFKWASSENNNNNNNHANDVVVGGVKRHRILPHDYPDCRCGAGKCKLLFDKNGAQNYFVCPIEKGHGACSFKVQAMANSSTTPGIVSSVLNEDNQVSFENQKRTKFDSNVVVMVENNNNNNNSPPDQPDQPSTPVQMGIGNEEKESEQEQELEYVNVEKTLQVSCLKSDTIQFGQTEFLNQISADSDPAKQILGRLVLGWLGRLAFPPSGTLTMPQQARPFLCCVFPSLDPIYAPKATSVDAVHSRVLNESPPGVSDTSRQIVRRDSECGGILMELSSIKNVGGGVGERVLDEFMGPISEALGEAGLLVQNQLLSILESTNPVNHNSMREAANKTFSVLKLLSIDHRAFSERVRKFISCAAEFAKIEDEWRKKGEVVMWLPGKIEDLYENEKAKFDEIAEIERETMAAIAASDKGVECIAEEVMQVREKLVGMEKELRHRKIENEELKCRAGMIKEDMEEAKKKMEKARAAKTVHEERAAAIEALEMARLHLRHNH</sequence>
<keyword evidence="3" id="KW-0862">Zinc</keyword>
<dbReference type="Gramene" id="evm.model.10.1788">
    <property type="protein sequence ID" value="cds.evm.model.10.1788"/>
    <property type="gene ID" value="evm.TU.10.1788"/>
</dbReference>
<evidence type="ECO:0000313" key="8">
    <source>
        <dbReference type="EnsemblPlants" id="cds.evm.model.10.1788"/>
    </source>
</evidence>
<feature type="domain" description="GRF-type" evidence="7">
    <location>
        <begin position="50"/>
        <end position="89"/>
    </location>
</feature>
<dbReference type="PANTHER" id="PTHR33680">
    <property type="entry name" value="OS07G0190500 PROTEIN"/>
    <property type="match status" value="1"/>
</dbReference>
<proteinExistence type="predicted"/>
<evidence type="ECO:0000256" key="1">
    <source>
        <dbReference type="ARBA" id="ARBA00022723"/>
    </source>
</evidence>
<dbReference type="EMBL" id="UZAU01000821">
    <property type="status" value="NOT_ANNOTATED_CDS"/>
    <property type="molecule type" value="Genomic_DNA"/>
</dbReference>
<dbReference type="PANTHER" id="PTHR33680:SF1">
    <property type="entry name" value="OS05G0489500 PROTEIN"/>
    <property type="match status" value="1"/>
</dbReference>
<evidence type="ECO:0000256" key="2">
    <source>
        <dbReference type="ARBA" id="ARBA00022771"/>
    </source>
</evidence>
<feature type="compositionally biased region" description="Low complexity" evidence="6">
    <location>
        <begin position="196"/>
        <end position="217"/>
    </location>
</feature>
<feature type="region of interest" description="Disordered" evidence="6">
    <location>
        <begin position="196"/>
        <end position="231"/>
    </location>
</feature>
<keyword evidence="1" id="KW-0479">Metal-binding</keyword>
<keyword evidence="2 4" id="KW-0863">Zinc-finger</keyword>
<keyword evidence="9" id="KW-1185">Reference proteome</keyword>
<name>A0A803QKW6_CANSA</name>
<dbReference type="Pfam" id="PF06839">
    <property type="entry name" value="Zn_ribbon_GRF"/>
    <property type="match status" value="1"/>
</dbReference>
<dbReference type="PROSITE" id="PS51999">
    <property type="entry name" value="ZF_GRF"/>
    <property type="match status" value="1"/>
</dbReference>
<evidence type="ECO:0000256" key="3">
    <source>
        <dbReference type="ARBA" id="ARBA00022833"/>
    </source>
</evidence>
<evidence type="ECO:0000313" key="9">
    <source>
        <dbReference type="Proteomes" id="UP000596661"/>
    </source>
</evidence>
<dbReference type="Proteomes" id="UP000596661">
    <property type="component" value="Unassembled WGS sequence"/>
</dbReference>